<evidence type="ECO:0000256" key="1">
    <source>
        <dbReference type="ARBA" id="ARBA00008007"/>
    </source>
</evidence>
<name>A0ABV6NW51_9ACTN</name>
<evidence type="ECO:0000313" key="4">
    <source>
        <dbReference type="Proteomes" id="UP001589894"/>
    </source>
</evidence>
<dbReference type="SUPFAM" id="SSF53271">
    <property type="entry name" value="PRTase-like"/>
    <property type="match status" value="1"/>
</dbReference>
<dbReference type="EMBL" id="JBHLUE010000004">
    <property type="protein sequence ID" value="MFC0564273.1"/>
    <property type="molecule type" value="Genomic_DNA"/>
</dbReference>
<feature type="domain" description="Phosphoribosyltransferase" evidence="2">
    <location>
        <begin position="185"/>
        <end position="229"/>
    </location>
</feature>
<protein>
    <submittedName>
        <fullName evidence="3">Phosphoribosyltransferase family protein</fullName>
    </submittedName>
</protein>
<dbReference type="InterPro" id="IPR029057">
    <property type="entry name" value="PRTase-like"/>
</dbReference>
<keyword evidence="4" id="KW-1185">Reference proteome</keyword>
<comment type="similarity">
    <text evidence="1">Belongs to the ComF/GntX family.</text>
</comment>
<evidence type="ECO:0000259" key="2">
    <source>
        <dbReference type="Pfam" id="PF00156"/>
    </source>
</evidence>
<comment type="caution">
    <text evidence="3">The sequence shown here is derived from an EMBL/GenBank/DDBJ whole genome shotgun (WGS) entry which is preliminary data.</text>
</comment>
<dbReference type="InterPro" id="IPR000836">
    <property type="entry name" value="PRTase_dom"/>
</dbReference>
<gene>
    <name evidence="3" type="ORF">ACFFHU_08855</name>
</gene>
<dbReference type="Gene3D" id="3.40.50.2020">
    <property type="match status" value="1"/>
</dbReference>
<keyword evidence="3" id="KW-0328">Glycosyltransferase</keyword>
<keyword evidence="3" id="KW-0808">Transferase</keyword>
<dbReference type="RefSeq" id="WP_377337218.1">
    <property type="nucleotide sequence ID" value="NZ_JBHLUE010000004.1"/>
</dbReference>
<dbReference type="InterPro" id="IPR051910">
    <property type="entry name" value="ComF/GntX_DNA_util-trans"/>
</dbReference>
<organism evidence="3 4">
    <name type="scientific">Plantactinospora siamensis</name>
    <dbReference type="NCBI Taxonomy" id="555372"/>
    <lineage>
        <taxon>Bacteria</taxon>
        <taxon>Bacillati</taxon>
        <taxon>Actinomycetota</taxon>
        <taxon>Actinomycetes</taxon>
        <taxon>Micromonosporales</taxon>
        <taxon>Micromonosporaceae</taxon>
        <taxon>Plantactinospora</taxon>
    </lineage>
</organism>
<dbReference type="PANTHER" id="PTHR47505:SF1">
    <property type="entry name" value="DNA UTILIZATION PROTEIN YHGH"/>
    <property type="match status" value="1"/>
</dbReference>
<proteinExistence type="inferred from homology"/>
<accession>A0ABV6NW51</accession>
<dbReference type="PANTHER" id="PTHR47505">
    <property type="entry name" value="DNA UTILIZATION PROTEIN YHGH"/>
    <property type="match status" value="1"/>
</dbReference>
<dbReference type="Proteomes" id="UP001589894">
    <property type="component" value="Unassembled WGS sequence"/>
</dbReference>
<evidence type="ECO:0000313" key="3">
    <source>
        <dbReference type="EMBL" id="MFC0564273.1"/>
    </source>
</evidence>
<reference evidence="3 4" key="1">
    <citation type="submission" date="2024-09" db="EMBL/GenBank/DDBJ databases">
        <authorList>
            <person name="Sun Q."/>
            <person name="Mori K."/>
        </authorList>
    </citation>
    <scope>NUCLEOTIDE SEQUENCE [LARGE SCALE GENOMIC DNA]</scope>
    <source>
        <strain evidence="3 4">TBRC 2205</strain>
    </source>
</reference>
<sequence>MRTDQLLGALTDLVLPAACAGCRAAGAPLRSGVCAGCAALLDGLRPGPVRPSPAPAGLPPCTALGGYAGALREVLLAYKERGRHGLGRPLGFLLAEVVAAAVRSPRPTVLVPVPTTMRAARARHGDHLTRIVRPAVRRLRAAGWPVTVARPVRALPRPDSAELDAAGRAEAAAAGFRLRPMSVSRLPRVVAGHAVVVVDDIVTTGSSIAAIAKLLNDCDVTVDAAAVLAATVRRGRA</sequence>
<dbReference type="GO" id="GO:0016757">
    <property type="term" value="F:glycosyltransferase activity"/>
    <property type="evidence" value="ECO:0007669"/>
    <property type="project" value="UniProtKB-KW"/>
</dbReference>
<dbReference type="Pfam" id="PF00156">
    <property type="entry name" value="Pribosyltran"/>
    <property type="match status" value="1"/>
</dbReference>